<keyword evidence="3" id="KW-1185">Reference proteome</keyword>
<dbReference type="AlphaFoldDB" id="A0A1Y1VFB8"/>
<accession>A0A1Y1VFB8</accession>
<feature type="region of interest" description="Disordered" evidence="1">
    <location>
        <begin position="178"/>
        <end position="209"/>
    </location>
</feature>
<feature type="compositionally biased region" description="Low complexity" evidence="1">
    <location>
        <begin position="16"/>
        <end position="32"/>
    </location>
</feature>
<protein>
    <submittedName>
        <fullName evidence="2">Uncharacterized protein</fullName>
    </submittedName>
</protein>
<comment type="caution">
    <text evidence="2">The sequence shown here is derived from an EMBL/GenBank/DDBJ whole genome shotgun (WGS) entry which is preliminary data.</text>
</comment>
<dbReference type="OrthoDB" id="10562449at2759"/>
<feature type="compositionally biased region" description="Low complexity" evidence="1">
    <location>
        <begin position="65"/>
        <end position="92"/>
    </location>
</feature>
<proteinExistence type="predicted"/>
<dbReference type="Proteomes" id="UP000193719">
    <property type="component" value="Unassembled WGS sequence"/>
</dbReference>
<dbReference type="EMBL" id="MCFH01000011">
    <property type="protein sequence ID" value="ORX54260.1"/>
    <property type="molecule type" value="Genomic_DNA"/>
</dbReference>
<evidence type="ECO:0000256" key="1">
    <source>
        <dbReference type="SAM" id="MobiDB-lite"/>
    </source>
</evidence>
<reference evidence="2 3" key="2">
    <citation type="submission" date="2016-08" db="EMBL/GenBank/DDBJ databases">
        <title>Pervasive Adenine N6-methylation of Active Genes in Fungi.</title>
        <authorList>
            <consortium name="DOE Joint Genome Institute"/>
            <person name="Mondo S.J."/>
            <person name="Dannebaum R.O."/>
            <person name="Kuo R.C."/>
            <person name="Labutti K."/>
            <person name="Haridas S."/>
            <person name="Kuo A."/>
            <person name="Salamov A."/>
            <person name="Ahrendt S.R."/>
            <person name="Lipzen A."/>
            <person name="Sullivan W."/>
            <person name="Andreopoulos W.B."/>
            <person name="Clum A."/>
            <person name="Lindquist E."/>
            <person name="Daum C."/>
            <person name="Ramamoorthy G.K."/>
            <person name="Gryganskyi A."/>
            <person name="Culley D."/>
            <person name="Magnuson J.K."/>
            <person name="James T.Y."/>
            <person name="O'Malley M.A."/>
            <person name="Stajich J.E."/>
            <person name="Spatafora J.W."/>
            <person name="Visel A."/>
            <person name="Grigoriev I.V."/>
        </authorList>
    </citation>
    <scope>NUCLEOTIDE SEQUENCE [LARGE SCALE GENOMIC DNA]</scope>
    <source>
        <strain evidence="3">finn</strain>
    </source>
</reference>
<gene>
    <name evidence="2" type="ORF">BCR36DRAFT_581885</name>
</gene>
<feature type="region of interest" description="Disordered" evidence="1">
    <location>
        <begin position="52"/>
        <end position="92"/>
    </location>
</feature>
<feature type="compositionally biased region" description="Polar residues" evidence="1">
    <location>
        <begin position="52"/>
        <end position="64"/>
    </location>
</feature>
<evidence type="ECO:0000313" key="2">
    <source>
        <dbReference type="EMBL" id="ORX54260.1"/>
    </source>
</evidence>
<organism evidence="2 3">
    <name type="scientific">Piromyces finnis</name>
    <dbReference type="NCBI Taxonomy" id="1754191"/>
    <lineage>
        <taxon>Eukaryota</taxon>
        <taxon>Fungi</taxon>
        <taxon>Fungi incertae sedis</taxon>
        <taxon>Chytridiomycota</taxon>
        <taxon>Chytridiomycota incertae sedis</taxon>
        <taxon>Neocallimastigomycetes</taxon>
        <taxon>Neocallimastigales</taxon>
        <taxon>Neocallimastigaceae</taxon>
        <taxon>Piromyces</taxon>
    </lineage>
</organism>
<reference evidence="2 3" key="1">
    <citation type="submission" date="2016-08" db="EMBL/GenBank/DDBJ databases">
        <title>Genomes of anaerobic fungi encode conserved fungal cellulosomes for biomass hydrolysis.</title>
        <authorList>
            <consortium name="DOE Joint Genome Institute"/>
            <person name="Haitjema C.H."/>
            <person name="Gilmore S.P."/>
            <person name="Henske J.K."/>
            <person name="Solomon K.V."/>
            <person name="De Groot R."/>
            <person name="Kuo A."/>
            <person name="Mondo S.J."/>
            <person name="Salamov A.A."/>
            <person name="Labutti K."/>
            <person name="Zhao Z."/>
            <person name="Chiniquy J."/>
            <person name="Barry K."/>
            <person name="Brewer H.M."/>
            <person name="Purvine S.O."/>
            <person name="Wright A.T."/>
            <person name="Boxma B."/>
            <person name="Van Alen T."/>
            <person name="Hackstein J.H."/>
            <person name="Baker S.E."/>
            <person name="Grigoriev I.V."/>
            <person name="O'Malley M.A."/>
        </authorList>
    </citation>
    <scope>NUCLEOTIDE SEQUENCE [LARGE SCALE GENOMIC DNA]</scope>
    <source>
        <strain evidence="3">finn</strain>
    </source>
</reference>
<name>A0A1Y1VFB8_9FUNG</name>
<sequence>MFQQHNLYEDPNQYRSAPQAQSPQVQSPSQPANSYTIDIAPPSFALLPNAQQHMGQPAPTFNSFQSPLPSQQLSPLSPPSSYTTSSYAPSPSMVSPLPQNNYIYQPVNNGMPNLCGNMQQPSISMPQPQAGLGMNYTTPQVIDTTPRFSIPQPSNGMMSPSQMVSPYSPGFTSTYPGQPLMSPQSAQPNYAASTTSPQSQINYNQLNMY</sequence>
<evidence type="ECO:0000313" key="3">
    <source>
        <dbReference type="Proteomes" id="UP000193719"/>
    </source>
</evidence>
<feature type="region of interest" description="Disordered" evidence="1">
    <location>
        <begin position="1"/>
        <end position="37"/>
    </location>
</feature>